<evidence type="ECO:0000313" key="2">
    <source>
        <dbReference type="EMBL" id="JAD80657.1"/>
    </source>
</evidence>
<dbReference type="EMBL" id="GBRH01217238">
    <property type="protein sequence ID" value="JAD80657.1"/>
    <property type="molecule type" value="Transcribed_RNA"/>
</dbReference>
<name>A0A0A9DA96_ARUDO</name>
<organism evidence="2">
    <name type="scientific">Arundo donax</name>
    <name type="common">Giant reed</name>
    <name type="synonym">Donax arundinaceus</name>
    <dbReference type="NCBI Taxonomy" id="35708"/>
    <lineage>
        <taxon>Eukaryota</taxon>
        <taxon>Viridiplantae</taxon>
        <taxon>Streptophyta</taxon>
        <taxon>Embryophyta</taxon>
        <taxon>Tracheophyta</taxon>
        <taxon>Spermatophyta</taxon>
        <taxon>Magnoliopsida</taxon>
        <taxon>Liliopsida</taxon>
        <taxon>Poales</taxon>
        <taxon>Poaceae</taxon>
        <taxon>PACMAD clade</taxon>
        <taxon>Arundinoideae</taxon>
        <taxon>Arundineae</taxon>
        <taxon>Arundo</taxon>
    </lineage>
</organism>
<accession>A0A0A9DA96</accession>
<protein>
    <submittedName>
        <fullName evidence="2">Uncharacterized protein</fullName>
    </submittedName>
</protein>
<reference evidence="2" key="2">
    <citation type="journal article" date="2015" name="Data Brief">
        <title>Shoot transcriptome of the giant reed, Arundo donax.</title>
        <authorList>
            <person name="Barrero R.A."/>
            <person name="Guerrero F.D."/>
            <person name="Moolhuijzen P."/>
            <person name="Goolsby J.A."/>
            <person name="Tidwell J."/>
            <person name="Bellgard S.E."/>
            <person name="Bellgard M.I."/>
        </authorList>
    </citation>
    <scope>NUCLEOTIDE SEQUENCE</scope>
    <source>
        <tissue evidence="2">Shoot tissue taken approximately 20 cm above the soil surface</tissue>
    </source>
</reference>
<dbReference type="AlphaFoldDB" id="A0A0A9DA96"/>
<evidence type="ECO:0000256" key="1">
    <source>
        <dbReference type="SAM" id="MobiDB-lite"/>
    </source>
</evidence>
<sequence length="51" mass="5117">MPAAGAPAPSPSTPAKCGDSSGSIDLNVPAAMDDDFELSAVYDAEFGSTRQ</sequence>
<feature type="region of interest" description="Disordered" evidence="1">
    <location>
        <begin position="1"/>
        <end position="28"/>
    </location>
</feature>
<proteinExistence type="predicted"/>
<reference evidence="2" key="1">
    <citation type="submission" date="2014-09" db="EMBL/GenBank/DDBJ databases">
        <authorList>
            <person name="Magalhaes I.L.F."/>
            <person name="Oliveira U."/>
            <person name="Santos F.R."/>
            <person name="Vidigal T.H.D.A."/>
            <person name="Brescovit A.D."/>
            <person name="Santos A.J."/>
        </authorList>
    </citation>
    <scope>NUCLEOTIDE SEQUENCE</scope>
    <source>
        <tissue evidence="2">Shoot tissue taken approximately 20 cm above the soil surface</tissue>
    </source>
</reference>